<evidence type="ECO:0000313" key="2">
    <source>
        <dbReference type="EMBL" id="OAQ33127.1"/>
    </source>
</evidence>
<keyword evidence="3" id="KW-1185">Reference proteome</keyword>
<name>A0A197K644_9FUNG</name>
<dbReference type="EMBL" id="KV442022">
    <property type="protein sequence ID" value="OAQ33127.1"/>
    <property type="molecule type" value="Genomic_DNA"/>
</dbReference>
<feature type="region of interest" description="Disordered" evidence="1">
    <location>
        <begin position="23"/>
        <end position="96"/>
    </location>
</feature>
<feature type="compositionally biased region" description="Basic and acidic residues" evidence="1">
    <location>
        <begin position="62"/>
        <end position="85"/>
    </location>
</feature>
<gene>
    <name evidence="2" type="ORF">K457DRAFT_15696</name>
</gene>
<sequence>MQQKRVFMSETLYSEFSSTYEAPATPLQQQRTHLLQLQHNEQSSQSSQQQPEANSTHTTPTVDRKTGDNDDADDNKYRRRAESPGKHSQKVQLQYADPLDQDEQMLLYDLRFMMGFEAPLEVLSETRIQRKLQYLQEPRDLYCQLTQRQQQPRQRLQRQQSCQSVSVDLGNTTIHPWHQLKWQNGTNPALTVISTKYHYGRCPL</sequence>
<feature type="compositionally biased region" description="Low complexity" evidence="1">
    <location>
        <begin position="27"/>
        <end position="50"/>
    </location>
</feature>
<evidence type="ECO:0000256" key="1">
    <source>
        <dbReference type="SAM" id="MobiDB-lite"/>
    </source>
</evidence>
<organism evidence="2 3">
    <name type="scientific">Linnemannia elongata AG-77</name>
    <dbReference type="NCBI Taxonomy" id="1314771"/>
    <lineage>
        <taxon>Eukaryota</taxon>
        <taxon>Fungi</taxon>
        <taxon>Fungi incertae sedis</taxon>
        <taxon>Mucoromycota</taxon>
        <taxon>Mortierellomycotina</taxon>
        <taxon>Mortierellomycetes</taxon>
        <taxon>Mortierellales</taxon>
        <taxon>Mortierellaceae</taxon>
        <taxon>Linnemannia</taxon>
    </lineage>
</organism>
<accession>A0A197K644</accession>
<protein>
    <submittedName>
        <fullName evidence="2">Uncharacterized protein</fullName>
    </submittedName>
</protein>
<reference evidence="2 3" key="1">
    <citation type="submission" date="2016-05" db="EMBL/GenBank/DDBJ databases">
        <title>Genome sequencing reveals origins of a unique bacterial endosymbiosis in the earliest lineages of terrestrial Fungi.</title>
        <authorList>
            <consortium name="DOE Joint Genome Institute"/>
            <person name="Uehling J."/>
            <person name="Gryganskyi A."/>
            <person name="Hameed K."/>
            <person name="Tschaplinski T."/>
            <person name="Misztal P."/>
            <person name="Wu S."/>
            <person name="Desiro A."/>
            <person name="Vande Pol N."/>
            <person name="Du Z.-Y."/>
            <person name="Zienkiewicz A."/>
            <person name="Zienkiewicz K."/>
            <person name="Morin E."/>
            <person name="Tisserant E."/>
            <person name="Splivallo R."/>
            <person name="Hainaut M."/>
            <person name="Henrissat B."/>
            <person name="Ohm R."/>
            <person name="Kuo A."/>
            <person name="Yan J."/>
            <person name="Lipzen A."/>
            <person name="Nolan M."/>
            <person name="Labutti K."/>
            <person name="Barry K."/>
            <person name="Goldstein A."/>
            <person name="Labbe J."/>
            <person name="Schadt C."/>
            <person name="Tuskan G."/>
            <person name="Grigoriev I."/>
            <person name="Martin F."/>
            <person name="Vilgalys R."/>
            <person name="Bonito G."/>
        </authorList>
    </citation>
    <scope>NUCLEOTIDE SEQUENCE [LARGE SCALE GENOMIC DNA]</scope>
    <source>
        <strain evidence="2 3">AG-77</strain>
    </source>
</reference>
<dbReference type="AlphaFoldDB" id="A0A197K644"/>
<dbReference type="Proteomes" id="UP000078512">
    <property type="component" value="Unassembled WGS sequence"/>
</dbReference>
<feature type="compositionally biased region" description="Polar residues" evidence="1">
    <location>
        <begin position="51"/>
        <end position="61"/>
    </location>
</feature>
<proteinExistence type="predicted"/>
<evidence type="ECO:0000313" key="3">
    <source>
        <dbReference type="Proteomes" id="UP000078512"/>
    </source>
</evidence>